<organism evidence="9 10">
    <name type="scientific">Xylanibacter ruminicola</name>
    <name type="common">Prevotella ruminicola</name>
    <dbReference type="NCBI Taxonomy" id="839"/>
    <lineage>
        <taxon>Bacteria</taxon>
        <taxon>Pseudomonadati</taxon>
        <taxon>Bacteroidota</taxon>
        <taxon>Bacteroidia</taxon>
        <taxon>Bacteroidales</taxon>
        <taxon>Prevotellaceae</taxon>
        <taxon>Xylanibacter</taxon>
    </lineage>
</organism>
<dbReference type="GO" id="GO:0015079">
    <property type="term" value="F:potassium ion transmembrane transporter activity"/>
    <property type="evidence" value="ECO:0007669"/>
    <property type="project" value="InterPro"/>
</dbReference>
<keyword evidence="6" id="KW-0406">Ion transport</keyword>
<dbReference type="InterPro" id="IPR006037">
    <property type="entry name" value="RCK_C"/>
</dbReference>
<protein>
    <recommendedName>
        <fullName evidence="1">Trk system potassium uptake protein TrkA</fullName>
    </recommendedName>
</protein>
<dbReference type="NCBIfam" id="NF007031">
    <property type="entry name" value="PRK09496.1-2"/>
    <property type="match status" value="1"/>
</dbReference>
<dbReference type="RefSeq" id="WP_074759739.1">
    <property type="nucleotide sequence ID" value="NZ_FNRF01000001.1"/>
</dbReference>
<evidence type="ECO:0000256" key="4">
    <source>
        <dbReference type="ARBA" id="ARBA00022958"/>
    </source>
</evidence>
<feature type="domain" description="RCK N-terminal" evidence="7">
    <location>
        <begin position="1"/>
        <end position="120"/>
    </location>
</feature>
<keyword evidence="4" id="KW-0630">Potassium</keyword>
<dbReference type="PANTHER" id="PTHR43833">
    <property type="entry name" value="POTASSIUM CHANNEL PROTEIN 2-RELATED-RELATED"/>
    <property type="match status" value="1"/>
</dbReference>
<dbReference type="SUPFAM" id="SSF51735">
    <property type="entry name" value="NAD(P)-binding Rossmann-fold domains"/>
    <property type="match status" value="2"/>
</dbReference>
<dbReference type="AlphaFoldDB" id="A0A1H3X627"/>
<keyword evidence="3" id="KW-0633">Potassium transport</keyword>
<keyword evidence="2" id="KW-0813">Transport</keyword>
<dbReference type="EMBL" id="FNRF01000001">
    <property type="protein sequence ID" value="SDZ94008.1"/>
    <property type="molecule type" value="Genomic_DNA"/>
</dbReference>
<reference evidence="9 10" key="1">
    <citation type="submission" date="2016-10" db="EMBL/GenBank/DDBJ databases">
        <authorList>
            <person name="de Groot N.N."/>
        </authorList>
    </citation>
    <scope>NUCLEOTIDE SEQUENCE [LARGE SCALE GENOMIC DNA]</scope>
    <source>
        <strain evidence="9 10">D31d</strain>
    </source>
</reference>
<dbReference type="InterPro" id="IPR006036">
    <property type="entry name" value="K_uptake_TrkA"/>
</dbReference>
<dbReference type="PANTHER" id="PTHR43833:SF5">
    <property type="entry name" value="TRK SYSTEM POTASSIUM UPTAKE PROTEIN TRKA"/>
    <property type="match status" value="1"/>
</dbReference>
<evidence type="ECO:0000313" key="10">
    <source>
        <dbReference type="Proteomes" id="UP000182257"/>
    </source>
</evidence>
<dbReference type="NCBIfam" id="NF007038">
    <property type="entry name" value="PRK09496.2-6"/>
    <property type="match status" value="1"/>
</dbReference>
<evidence type="ECO:0000256" key="2">
    <source>
        <dbReference type="ARBA" id="ARBA00022448"/>
    </source>
</evidence>
<evidence type="ECO:0000259" key="8">
    <source>
        <dbReference type="PROSITE" id="PS51202"/>
    </source>
</evidence>
<evidence type="ECO:0000313" key="9">
    <source>
        <dbReference type="EMBL" id="SDZ94008.1"/>
    </source>
</evidence>
<dbReference type="OrthoDB" id="9775180at2"/>
<dbReference type="PRINTS" id="PR00335">
    <property type="entry name" value="KUPTAKETRKA"/>
</dbReference>
<gene>
    <name evidence="9" type="ORF">SAMN05216462_0055</name>
</gene>
<accession>A0A1H3X627</accession>
<evidence type="ECO:0000256" key="3">
    <source>
        <dbReference type="ARBA" id="ARBA00022538"/>
    </source>
</evidence>
<dbReference type="InterPro" id="IPR003148">
    <property type="entry name" value="RCK_N"/>
</dbReference>
<evidence type="ECO:0000256" key="6">
    <source>
        <dbReference type="ARBA" id="ARBA00023065"/>
    </source>
</evidence>
<dbReference type="GO" id="GO:0005886">
    <property type="term" value="C:plasma membrane"/>
    <property type="evidence" value="ECO:0007669"/>
    <property type="project" value="InterPro"/>
</dbReference>
<dbReference type="Gene3D" id="3.30.70.1450">
    <property type="entry name" value="Regulator of K+ conductance, C-terminal domain"/>
    <property type="match status" value="2"/>
</dbReference>
<feature type="domain" description="RCK C-terminal" evidence="8">
    <location>
        <begin position="140"/>
        <end position="222"/>
    </location>
</feature>
<keyword evidence="5" id="KW-0520">NAD</keyword>
<dbReference type="PROSITE" id="PS51202">
    <property type="entry name" value="RCK_C"/>
    <property type="match status" value="2"/>
</dbReference>
<feature type="domain" description="RCK C-terminal" evidence="8">
    <location>
        <begin position="366"/>
        <end position="447"/>
    </location>
</feature>
<dbReference type="NCBIfam" id="NF007039">
    <property type="entry name" value="PRK09496.3-2"/>
    <property type="match status" value="1"/>
</dbReference>
<name>A0A1H3X627_XYLRU</name>
<dbReference type="Pfam" id="PF02254">
    <property type="entry name" value="TrkA_N"/>
    <property type="match status" value="2"/>
</dbReference>
<dbReference type="PROSITE" id="PS51201">
    <property type="entry name" value="RCK_N"/>
    <property type="match status" value="2"/>
</dbReference>
<evidence type="ECO:0000256" key="5">
    <source>
        <dbReference type="ARBA" id="ARBA00023027"/>
    </source>
</evidence>
<dbReference type="Proteomes" id="UP000182257">
    <property type="component" value="Unassembled WGS sequence"/>
</dbReference>
<dbReference type="InterPro" id="IPR036721">
    <property type="entry name" value="RCK_C_sf"/>
</dbReference>
<dbReference type="InterPro" id="IPR036291">
    <property type="entry name" value="NAD(P)-bd_dom_sf"/>
</dbReference>
<feature type="domain" description="RCK N-terminal" evidence="7">
    <location>
        <begin position="228"/>
        <end position="346"/>
    </location>
</feature>
<dbReference type="SUPFAM" id="SSF116726">
    <property type="entry name" value="TrkA C-terminal domain-like"/>
    <property type="match status" value="2"/>
</dbReference>
<dbReference type="Gene3D" id="3.40.50.720">
    <property type="entry name" value="NAD(P)-binding Rossmann-like Domain"/>
    <property type="match status" value="2"/>
</dbReference>
<dbReference type="Pfam" id="PF02080">
    <property type="entry name" value="TrkA_C"/>
    <property type="match status" value="2"/>
</dbReference>
<evidence type="ECO:0000259" key="7">
    <source>
        <dbReference type="PROSITE" id="PS51201"/>
    </source>
</evidence>
<proteinExistence type="predicted"/>
<sequence length="451" mass="49800">MKIVIVGAGAVGTHLSKLLSREHQDCILIDDDEERLAKMSEYDVMTYCASPTSIRALKEAGVPNADLFVGVTPEESTNINACILAHALGAKKTVARIDNYEYLAPSLQPFFKNLGLDSLIYPEVLAAIDINNGLKLSWVRQRWDVHDGALTMLGIKLREQAEILNQPLKDLCGPDDPYHIVAIKRGGDTIIPSGMDELRVGDLAYFMTTKEYIPYIRKIVGKEHYTDVKNVIMMGGGKTTVRAALTTPDYMHVKIIEKDAKRCEKLNELLENQDTMVIHGDGRDLGLLEEEGIRNTQAFVALTENAETNILACLTAKKMGVRKTVAMVENLDYVSMAESLDIGTIINKKTIAASHIYQMLLDADVNNLRSLMMVDSEVAEFTAAEGSKVTKKPVKDLGLPFGVTIGGLVRNGHGMLVNGNSQIEAGDSVMVFCHEQKLNNIEKYFKKNAIW</sequence>
<dbReference type="InterPro" id="IPR050721">
    <property type="entry name" value="Trk_Ktr_HKT_K-transport"/>
</dbReference>
<evidence type="ECO:0000256" key="1">
    <source>
        <dbReference type="ARBA" id="ARBA00017378"/>
    </source>
</evidence>